<keyword evidence="3" id="KW-1185">Reference proteome</keyword>
<reference evidence="2" key="1">
    <citation type="journal article" date="2014" name="Int. J. Syst. Evol. Microbiol.">
        <title>Complete genome sequence of Corynebacterium casei LMG S-19264T (=DSM 44701T), isolated from a smear-ripened cheese.</title>
        <authorList>
            <consortium name="US DOE Joint Genome Institute (JGI-PGF)"/>
            <person name="Walter F."/>
            <person name="Albersmeier A."/>
            <person name="Kalinowski J."/>
            <person name="Ruckert C."/>
        </authorList>
    </citation>
    <scope>NUCLEOTIDE SEQUENCE</scope>
    <source>
        <strain evidence="2">CGMCC 4.7308</strain>
    </source>
</reference>
<reference evidence="2" key="2">
    <citation type="submission" date="2020-09" db="EMBL/GenBank/DDBJ databases">
        <authorList>
            <person name="Sun Q."/>
            <person name="Zhou Y."/>
        </authorList>
    </citation>
    <scope>NUCLEOTIDE SEQUENCE</scope>
    <source>
        <strain evidence="2">CGMCC 4.7308</strain>
    </source>
</reference>
<gene>
    <name evidence="2" type="ORF">GCM10011594_09420</name>
</gene>
<dbReference type="Proteomes" id="UP000655208">
    <property type="component" value="Unassembled WGS sequence"/>
</dbReference>
<dbReference type="EMBL" id="BMNA01000002">
    <property type="protein sequence ID" value="GGL91754.1"/>
    <property type="molecule type" value="Genomic_DNA"/>
</dbReference>
<evidence type="ECO:0000259" key="1">
    <source>
        <dbReference type="Pfam" id="PF12680"/>
    </source>
</evidence>
<organism evidence="2 3">
    <name type="scientific">Nakamurella endophytica</name>
    <dbReference type="NCBI Taxonomy" id="1748367"/>
    <lineage>
        <taxon>Bacteria</taxon>
        <taxon>Bacillati</taxon>
        <taxon>Actinomycetota</taxon>
        <taxon>Actinomycetes</taxon>
        <taxon>Nakamurellales</taxon>
        <taxon>Nakamurellaceae</taxon>
        <taxon>Nakamurella</taxon>
    </lineage>
</organism>
<evidence type="ECO:0000313" key="3">
    <source>
        <dbReference type="Proteomes" id="UP000655208"/>
    </source>
</evidence>
<proteinExistence type="predicted"/>
<sequence length="163" mass="18000">MSATAGADASPGDERPLPEDACIAALRRMYGARGQAGADHILPFLTDDFAFVPAGTDRSSLQEDYTGPAGFARFIRRQADWTDDTWWPVLDEMLVGERWVVAVVRVETTRTDGTAGRFRILHRWQRRGGLFAAFRSFVDDQAAYDRFHTATDADSATDSAGQP</sequence>
<evidence type="ECO:0000313" key="2">
    <source>
        <dbReference type="EMBL" id="GGL91754.1"/>
    </source>
</evidence>
<dbReference type="RefSeq" id="WP_188940359.1">
    <property type="nucleotide sequence ID" value="NZ_BMNA01000002.1"/>
</dbReference>
<dbReference type="AlphaFoldDB" id="A0A917SQU9"/>
<name>A0A917SQU9_9ACTN</name>
<protein>
    <recommendedName>
        <fullName evidence="1">SnoaL-like domain-containing protein</fullName>
    </recommendedName>
</protein>
<comment type="caution">
    <text evidence="2">The sequence shown here is derived from an EMBL/GenBank/DDBJ whole genome shotgun (WGS) entry which is preliminary data.</text>
</comment>
<accession>A0A917SQU9</accession>
<dbReference type="InterPro" id="IPR037401">
    <property type="entry name" value="SnoaL-like"/>
</dbReference>
<feature type="domain" description="SnoaL-like" evidence="1">
    <location>
        <begin position="27"/>
        <end position="132"/>
    </location>
</feature>
<dbReference type="Pfam" id="PF12680">
    <property type="entry name" value="SnoaL_2"/>
    <property type="match status" value="1"/>
</dbReference>
<dbReference type="InterPro" id="IPR032710">
    <property type="entry name" value="NTF2-like_dom_sf"/>
</dbReference>
<dbReference type="Gene3D" id="3.10.450.50">
    <property type="match status" value="1"/>
</dbReference>
<dbReference type="SUPFAM" id="SSF54427">
    <property type="entry name" value="NTF2-like"/>
    <property type="match status" value="1"/>
</dbReference>